<evidence type="ECO:0000256" key="1">
    <source>
        <dbReference type="SAM" id="MobiDB-lite"/>
    </source>
</evidence>
<organism evidence="2">
    <name type="scientific">Lotharella oceanica</name>
    <dbReference type="NCBI Taxonomy" id="641309"/>
    <lineage>
        <taxon>Eukaryota</taxon>
        <taxon>Sar</taxon>
        <taxon>Rhizaria</taxon>
        <taxon>Cercozoa</taxon>
        <taxon>Chlorarachniophyceae</taxon>
        <taxon>Lotharella</taxon>
    </lineage>
</organism>
<protein>
    <submittedName>
        <fullName evidence="2">Uncharacterized protein</fullName>
    </submittedName>
</protein>
<sequence>MGNYMELWGGTPRAHVGVQFYRRAMWCLESAIFIPDDDNNDDENLAADGDDDDDEDPRAEGPSHYLPYETCSLMFQTLDELPEEVDLDALLLTTYVHIQRALAKSGRYDEAAMIESVMEDSLDEEKLALKTKVGGMLNGELIRLMTGTVTPR</sequence>
<accession>A0A7S2TH39</accession>
<feature type="compositionally biased region" description="Acidic residues" evidence="1">
    <location>
        <begin position="38"/>
        <end position="57"/>
    </location>
</feature>
<name>A0A7S2TH39_9EUKA</name>
<gene>
    <name evidence="2" type="ORF">LSP00402_LOCUS2800</name>
</gene>
<dbReference type="EMBL" id="HBHP01004461">
    <property type="protein sequence ID" value="CAD9749611.1"/>
    <property type="molecule type" value="Transcribed_RNA"/>
</dbReference>
<proteinExistence type="predicted"/>
<evidence type="ECO:0000313" key="2">
    <source>
        <dbReference type="EMBL" id="CAD9749611.1"/>
    </source>
</evidence>
<dbReference type="AlphaFoldDB" id="A0A7S2TH39"/>
<reference evidence="2" key="1">
    <citation type="submission" date="2021-01" db="EMBL/GenBank/DDBJ databases">
        <authorList>
            <person name="Corre E."/>
            <person name="Pelletier E."/>
            <person name="Niang G."/>
            <person name="Scheremetjew M."/>
            <person name="Finn R."/>
            <person name="Kale V."/>
            <person name="Holt S."/>
            <person name="Cochrane G."/>
            <person name="Meng A."/>
            <person name="Brown T."/>
            <person name="Cohen L."/>
        </authorList>
    </citation>
    <scope>NUCLEOTIDE SEQUENCE</scope>
    <source>
        <strain evidence="2">CCMP622</strain>
    </source>
</reference>
<feature type="region of interest" description="Disordered" evidence="1">
    <location>
        <begin position="38"/>
        <end position="64"/>
    </location>
</feature>